<name>A0A1F8CRM9_9BACT</name>
<feature type="transmembrane region" description="Helical" evidence="1">
    <location>
        <begin position="341"/>
        <end position="363"/>
    </location>
</feature>
<feature type="domain" description="DUF8173" evidence="2">
    <location>
        <begin position="229"/>
        <end position="379"/>
    </location>
</feature>
<dbReference type="EMBL" id="MGHY01000025">
    <property type="protein sequence ID" value="OGM78911.1"/>
    <property type="molecule type" value="Genomic_DNA"/>
</dbReference>
<evidence type="ECO:0000313" key="4">
    <source>
        <dbReference type="Proteomes" id="UP000178999"/>
    </source>
</evidence>
<evidence type="ECO:0000313" key="3">
    <source>
        <dbReference type="EMBL" id="OGM78911.1"/>
    </source>
</evidence>
<protein>
    <recommendedName>
        <fullName evidence="2">DUF8173 domain-containing protein</fullName>
    </recommendedName>
</protein>
<keyword evidence="1" id="KW-0472">Membrane</keyword>
<feature type="transmembrane region" description="Helical" evidence="1">
    <location>
        <begin position="310"/>
        <end position="329"/>
    </location>
</feature>
<dbReference type="STRING" id="1802538.A2382_03395"/>
<organism evidence="3 4">
    <name type="scientific">Candidatus Woesebacteria bacterium RIFOXYB1_FULL_38_16</name>
    <dbReference type="NCBI Taxonomy" id="1802538"/>
    <lineage>
        <taxon>Bacteria</taxon>
        <taxon>Candidatus Woeseibacteriota</taxon>
    </lineage>
</organism>
<reference evidence="3 4" key="1">
    <citation type="journal article" date="2016" name="Nat. Commun.">
        <title>Thousands of microbial genomes shed light on interconnected biogeochemical processes in an aquifer system.</title>
        <authorList>
            <person name="Anantharaman K."/>
            <person name="Brown C.T."/>
            <person name="Hug L.A."/>
            <person name="Sharon I."/>
            <person name="Castelle C.J."/>
            <person name="Probst A.J."/>
            <person name="Thomas B.C."/>
            <person name="Singh A."/>
            <person name="Wilkins M.J."/>
            <person name="Karaoz U."/>
            <person name="Brodie E.L."/>
            <person name="Williams K.H."/>
            <person name="Hubbard S.S."/>
            <person name="Banfield J.F."/>
        </authorList>
    </citation>
    <scope>NUCLEOTIDE SEQUENCE [LARGE SCALE GENOMIC DNA]</scope>
</reference>
<accession>A0A1F8CRM9</accession>
<sequence length="392" mass="42431">MKNKIILFSTFIFFSLLTFAVPRLVKAENSSFEKRNVTLGQNEVINGNYYAAGETVEILGTINGDAYIAGGQVFINGTINGDLLVAGGTVTISGQIKEDVRAVGGQITVNAKIGKNLSVAGGNLDITETATINSALHLAGGNLTISSPIAKEIIAAGGNLTFRGLASNNFDAFVGNLTLSPTAKVKGNLNYWSEEKAMIDPSASVSGSVNYHQVDTKPMTQKVEKGKTGAFSGFHFASTIYSLLTTLIAGLFLLKFFPNYTQNAKDVIIKRPLKATFKGLLTVTLYPFLFILSLLTIILIPFAFLSIPLFMGYLYIARVFVILAIGAYLTKKLNRKATPYVNFFLGLFVYYLISLIPILGGMIKFTLMLTALGAGLINEKTTYKLGRRSEIY</sequence>
<gene>
    <name evidence="3" type="ORF">A2382_03395</name>
</gene>
<comment type="caution">
    <text evidence="3">The sequence shown here is derived from an EMBL/GenBank/DDBJ whole genome shotgun (WGS) entry which is preliminary data.</text>
</comment>
<feature type="transmembrane region" description="Helical" evidence="1">
    <location>
        <begin position="279"/>
        <end position="304"/>
    </location>
</feature>
<dbReference type="InterPro" id="IPR058486">
    <property type="entry name" value="DUF8173"/>
</dbReference>
<keyword evidence="1" id="KW-1133">Transmembrane helix</keyword>
<dbReference type="Proteomes" id="UP000178999">
    <property type="component" value="Unassembled WGS sequence"/>
</dbReference>
<keyword evidence="1" id="KW-0812">Transmembrane</keyword>
<dbReference type="AlphaFoldDB" id="A0A1F8CRM9"/>
<dbReference type="Pfam" id="PF26514">
    <property type="entry name" value="DUF8173"/>
    <property type="match status" value="1"/>
</dbReference>
<feature type="transmembrane region" description="Helical" evidence="1">
    <location>
        <begin position="240"/>
        <end position="258"/>
    </location>
</feature>
<evidence type="ECO:0000259" key="2">
    <source>
        <dbReference type="Pfam" id="PF26514"/>
    </source>
</evidence>
<proteinExistence type="predicted"/>
<evidence type="ECO:0000256" key="1">
    <source>
        <dbReference type="SAM" id="Phobius"/>
    </source>
</evidence>